<reference evidence="1" key="2">
    <citation type="submission" date="2023-01" db="EMBL/GenBank/DDBJ databases">
        <authorList>
            <person name="Petersen C."/>
        </authorList>
    </citation>
    <scope>NUCLEOTIDE SEQUENCE</scope>
    <source>
        <strain evidence="1">IBT 17514</strain>
    </source>
</reference>
<proteinExistence type="predicted"/>
<comment type="caution">
    <text evidence="1">The sequence shown here is derived from an EMBL/GenBank/DDBJ whole genome shotgun (WGS) entry which is preliminary data.</text>
</comment>
<reference evidence="1" key="1">
    <citation type="journal article" date="2023" name="IMA Fungus">
        <title>Comparative genomic study of the Penicillium genus elucidates a diverse pangenome and 15 lateral gene transfer events.</title>
        <authorList>
            <person name="Petersen C."/>
            <person name="Sorensen T."/>
            <person name="Nielsen M.R."/>
            <person name="Sondergaard T.E."/>
            <person name="Sorensen J.L."/>
            <person name="Fitzpatrick D.A."/>
            <person name="Frisvad J.C."/>
            <person name="Nielsen K.L."/>
        </authorList>
    </citation>
    <scope>NUCLEOTIDE SEQUENCE</scope>
    <source>
        <strain evidence="1">IBT 17514</strain>
    </source>
</reference>
<protein>
    <submittedName>
        <fullName evidence="1">Uncharacterized protein</fullName>
    </submittedName>
</protein>
<gene>
    <name evidence="1" type="ORF">N7493_008380</name>
</gene>
<dbReference type="AlphaFoldDB" id="A0AAD6MTN6"/>
<evidence type="ECO:0000313" key="1">
    <source>
        <dbReference type="EMBL" id="KAJ5716469.1"/>
    </source>
</evidence>
<sequence>MDTSYPHYGVVEQLFLDIPIHQILANPPQLTLVEPWVSMYVDATRDNRFGDAIWARYHMFGDVVNGIKCNGSNNTVLEEIIEDALGYRVADTEEYFQALALYETTSPSDGHLDVLDMLRNLDEKDIAARRAQMEADWEEEEEE</sequence>
<keyword evidence="2" id="KW-1185">Reference proteome</keyword>
<organism evidence="1 2">
    <name type="scientific">Penicillium malachiteum</name>
    <dbReference type="NCBI Taxonomy" id="1324776"/>
    <lineage>
        <taxon>Eukaryota</taxon>
        <taxon>Fungi</taxon>
        <taxon>Dikarya</taxon>
        <taxon>Ascomycota</taxon>
        <taxon>Pezizomycotina</taxon>
        <taxon>Eurotiomycetes</taxon>
        <taxon>Eurotiomycetidae</taxon>
        <taxon>Eurotiales</taxon>
        <taxon>Aspergillaceae</taxon>
        <taxon>Penicillium</taxon>
    </lineage>
</organism>
<evidence type="ECO:0000313" key="2">
    <source>
        <dbReference type="Proteomes" id="UP001215712"/>
    </source>
</evidence>
<name>A0AAD6MTN6_9EURO</name>
<dbReference type="EMBL" id="JAQJAN010000012">
    <property type="protein sequence ID" value="KAJ5716469.1"/>
    <property type="molecule type" value="Genomic_DNA"/>
</dbReference>
<dbReference type="Proteomes" id="UP001215712">
    <property type="component" value="Unassembled WGS sequence"/>
</dbReference>
<accession>A0AAD6MTN6</accession>